<dbReference type="GO" id="GO:0071555">
    <property type="term" value="P:cell wall organization"/>
    <property type="evidence" value="ECO:0007669"/>
    <property type="project" value="UniProtKB-KW"/>
</dbReference>
<feature type="transmembrane region" description="Helical" evidence="7">
    <location>
        <begin position="32"/>
        <end position="54"/>
    </location>
</feature>
<evidence type="ECO:0000256" key="5">
    <source>
        <dbReference type="ARBA" id="ARBA00023239"/>
    </source>
</evidence>
<evidence type="ECO:0000256" key="8">
    <source>
        <dbReference type="SAM" id="MobiDB-lite"/>
    </source>
</evidence>
<keyword evidence="1 7" id="KW-1003">Cell membrane</keyword>
<feature type="compositionally biased region" description="Polar residues" evidence="8">
    <location>
        <begin position="312"/>
        <end position="323"/>
    </location>
</feature>
<evidence type="ECO:0000256" key="1">
    <source>
        <dbReference type="ARBA" id="ARBA00022475"/>
    </source>
</evidence>
<sequence>MTDIFGAQEHTPQDMRRRSRRRDGARGARRRSILSFIVMIAILAGLGALLFFVVRPMLSPTVEATVVVTDYPGPGADAVEVTVPDGATGADIGQILYDAGVVATVGAFTDAYTANSSATSIQAGTYQLLEEMRAADAVAGLLDPARRVDTQITIPEGWRSDQTYQRVADLLGVGLEEVQAAASDYEALGLDGAPTTDEDAIDPMEGWFFPGTYTVAPDAEVSDVLAEMVQRTVTALDEAGVAPEDRQEVLTVASIAVREVLSAEDYGRVARVIENRLQPDNSTGANTLGMDSTLRYAWDRENPGEAMDPQLHNDSTSAYNTRNVPGLPPTPIGGVDATAIQAVINPPEGDWVWFVTLDLCTGETVFTESEDEFNQLKLEFQAWNEQYEANGSTC</sequence>
<gene>
    <name evidence="7" type="primary">mltG</name>
    <name evidence="9" type="ORF">ATL40_1197</name>
</gene>
<dbReference type="InterPro" id="IPR003770">
    <property type="entry name" value="MLTG-like"/>
</dbReference>
<dbReference type="HAMAP" id="MF_02065">
    <property type="entry name" value="MltG"/>
    <property type="match status" value="1"/>
</dbReference>
<dbReference type="PANTHER" id="PTHR30518">
    <property type="entry name" value="ENDOLYTIC MUREIN TRANSGLYCOSYLASE"/>
    <property type="match status" value="1"/>
</dbReference>
<evidence type="ECO:0000256" key="2">
    <source>
        <dbReference type="ARBA" id="ARBA00022692"/>
    </source>
</evidence>
<dbReference type="EMBL" id="PDJD01000001">
    <property type="protein sequence ID" value="PFG19629.1"/>
    <property type="molecule type" value="Genomic_DNA"/>
</dbReference>
<dbReference type="GO" id="GO:0008932">
    <property type="term" value="F:lytic endotransglycosylase activity"/>
    <property type="evidence" value="ECO:0007669"/>
    <property type="project" value="UniProtKB-UniRule"/>
</dbReference>
<dbReference type="OrthoDB" id="9814591at2"/>
<dbReference type="Gene3D" id="3.30.1490.480">
    <property type="entry name" value="Endolytic murein transglycosylase"/>
    <property type="match status" value="1"/>
</dbReference>
<name>A0A2A9D198_9MICO</name>
<dbReference type="GO" id="GO:0005886">
    <property type="term" value="C:plasma membrane"/>
    <property type="evidence" value="ECO:0007669"/>
    <property type="project" value="UniProtKB-SubCell"/>
</dbReference>
<comment type="catalytic activity">
    <reaction evidence="7">
        <text>a peptidoglycan chain = a peptidoglycan chain with N-acetyl-1,6-anhydromuramyl-[peptide] at the reducing end + a peptidoglycan chain with N-acetylglucosamine at the non-reducing end.</text>
        <dbReference type="EC" id="4.2.2.29"/>
    </reaction>
</comment>
<evidence type="ECO:0000256" key="7">
    <source>
        <dbReference type="HAMAP-Rule" id="MF_02065"/>
    </source>
</evidence>
<dbReference type="GO" id="GO:0009252">
    <property type="term" value="P:peptidoglycan biosynthetic process"/>
    <property type="evidence" value="ECO:0007669"/>
    <property type="project" value="UniProtKB-UniRule"/>
</dbReference>
<proteinExistence type="inferred from homology"/>
<dbReference type="PANTHER" id="PTHR30518:SF2">
    <property type="entry name" value="ENDOLYTIC MUREIN TRANSGLYCOSYLASE"/>
    <property type="match status" value="1"/>
</dbReference>
<dbReference type="AlphaFoldDB" id="A0A2A9D198"/>
<keyword evidence="2 7" id="KW-0812">Transmembrane</keyword>
<evidence type="ECO:0000313" key="10">
    <source>
        <dbReference type="Proteomes" id="UP000224915"/>
    </source>
</evidence>
<evidence type="ECO:0000256" key="6">
    <source>
        <dbReference type="ARBA" id="ARBA00023316"/>
    </source>
</evidence>
<dbReference type="Proteomes" id="UP000224915">
    <property type="component" value="Unassembled WGS sequence"/>
</dbReference>
<keyword evidence="3 7" id="KW-1133">Transmembrane helix</keyword>
<dbReference type="Pfam" id="PF02618">
    <property type="entry name" value="YceG"/>
    <property type="match status" value="1"/>
</dbReference>
<evidence type="ECO:0000256" key="3">
    <source>
        <dbReference type="ARBA" id="ARBA00022989"/>
    </source>
</evidence>
<feature type="region of interest" description="Disordered" evidence="8">
    <location>
        <begin position="1"/>
        <end position="24"/>
    </location>
</feature>
<dbReference type="RefSeq" id="WP_143556874.1">
    <property type="nucleotide sequence ID" value="NZ_PDJD01000001.1"/>
</dbReference>
<evidence type="ECO:0000256" key="4">
    <source>
        <dbReference type="ARBA" id="ARBA00023136"/>
    </source>
</evidence>
<keyword evidence="10" id="KW-1185">Reference proteome</keyword>
<evidence type="ECO:0000313" key="9">
    <source>
        <dbReference type="EMBL" id="PFG19629.1"/>
    </source>
</evidence>
<comment type="caution">
    <text evidence="9">The sequence shown here is derived from an EMBL/GenBank/DDBJ whole genome shotgun (WGS) entry which is preliminary data.</text>
</comment>
<reference evidence="9 10" key="1">
    <citation type="submission" date="2017-10" db="EMBL/GenBank/DDBJ databases">
        <title>Sequencing the genomes of 1000 actinobacteria strains.</title>
        <authorList>
            <person name="Klenk H.-P."/>
        </authorList>
    </citation>
    <scope>NUCLEOTIDE SEQUENCE [LARGE SCALE GENOMIC DNA]</scope>
    <source>
        <strain evidence="9 10">DSM 21801</strain>
    </source>
</reference>
<feature type="compositionally biased region" description="Basic and acidic residues" evidence="8">
    <location>
        <begin position="11"/>
        <end position="24"/>
    </location>
</feature>
<keyword evidence="5 7" id="KW-0456">Lyase</keyword>
<comment type="similarity">
    <text evidence="7">Belongs to the transglycosylase MltG family.</text>
</comment>
<keyword evidence="6 7" id="KW-0961">Cell wall biogenesis/degradation</keyword>
<organism evidence="9 10">
    <name type="scientific">Serinibacter salmoneus</name>
    <dbReference type="NCBI Taxonomy" id="556530"/>
    <lineage>
        <taxon>Bacteria</taxon>
        <taxon>Bacillati</taxon>
        <taxon>Actinomycetota</taxon>
        <taxon>Actinomycetes</taxon>
        <taxon>Micrococcales</taxon>
        <taxon>Beutenbergiaceae</taxon>
        <taxon>Serinibacter</taxon>
    </lineage>
</organism>
<feature type="site" description="Important for catalytic activity" evidence="7">
    <location>
        <position position="259"/>
    </location>
</feature>
<comment type="function">
    <text evidence="7">Functions as a peptidoglycan terminase that cleaves nascent peptidoglycan strands endolytically to terminate their elongation.</text>
</comment>
<accession>A0A2A9D198</accession>
<feature type="region of interest" description="Disordered" evidence="8">
    <location>
        <begin position="302"/>
        <end position="330"/>
    </location>
</feature>
<dbReference type="NCBIfam" id="TIGR00247">
    <property type="entry name" value="endolytic transglycosylase MltG"/>
    <property type="match status" value="1"/>
</dbReference>
<dbReference type="EC" id="4.2.2.29" evidence="7"/>
<protein>
    <recommendedName>
        <fullName evidence="7">Endolytic murein transglycosylase</fullName>
        <ecNumber evidence="7">4.2.2.29</ecNumber>
    </recommendedName>
    <alternativeName>
        <fullName evidence="7">Peptidoglycan lytic transglycosylase</fullName>
    </alternativeName>
    <alternativeName>
        <fullName evidence="7">Peptidoglycan polymerization terminase</fullName>
    </alternativeName>
</protein>
<keyword evidence="4 7" id="KW-0472">Membrane</keyword>
<comment type="subcellular location">
    <subcellularLocation>
        <location evidence="7">Cell membrane</location>
        <topology evidence="7">Single-pass membrane protein</topology>
    </subcellularLocation>
</comment>